<organism evidence="1 2">
    <name type="scientific">Nephila pilipes</name>
    <name type="common">Giant wood spider</name>
    <name type="synonym">Nephila maculata</name>
    <dbReference type="NCBI Taxonomy" id="299642"/>
    <lineage>
        <taxon>Eukaryota</taxon>
        <taxon>Metazoa</taxon>
        <taxon>Ecdysozoa</taxon>
        <taxon>Arthropoda</taxon>
        <taxon>Chelicerata</taxon>
        <taxon>Arachnida</taxon>
        <taxon>Araneae</taxon>
        <taxon>Araneomorphae</taxon>
        <taxon>Entelegynae</taxon>
        <taxon>Araneoidea</taxon>
        <taxon>Nephilidae</taxon>
        <taxon>Nephila</taxon>
    </lineage>
</organism>
<evidence type="ECO:0000313" key="2">
    <source>
        <dbReference type="Proteomes" id="UP000887013"/>
    </source>
</evidence>
<gene>
    <name evidence="1" type="ORF">NPIL_333461</name>
</gene>
<dbReference type="EMBL" id="BMAW01048288">
    <property type="protein sequence ID" value="GFS65189.1"/>
    <property type="molecule type" value="Genomic_DNA"/>
</dbReference>
<protein>
    <submittedName>
        <fullName evidence="1">Uncharacterized protein</fullName>
    </submittedName>
</protein>
<proteinExistence type="predicted"/>
<dbReference type="Proteomes" id="UP000887013">
    <property type="component" value="Unassembled WGS sequence"/>
</dbReference>
<accession>A0A8X6MKQ2</accession>
<dbReference type="AlphaFoldDB" id="A0A8X6MKQ2"/>
<comment type="caution">
    <text evidence="1">The sequence shown here is derived from an EMBL/GenBank/DDBJ whole genome shotgun (WGS) entry which is preliminary data.</text>
</comment>
<sequence>MDLADWTLSGFSTICKSDGIRAIYQYLTFSKEFNINGLELSITATADQLEPQTFINSCSRSATFGDFLTWWPSMSQSCSIGESLVTLLAKEKHQQYGGSPELC</sequence>
<name>A0A8X6MKQ2_NEPPI</name>
<keyword evidence="2" id="KW-1185">Reference proteome</keyword>
<reference evidence="1" key="1">
    <citation type="submission" date="2020-08" db="EMBL/GenBank/DDBJ databases">
        <title>Multicomponent nature underlies the extraordinary mechanical properties of spider dragline silk.</title>
        <authorList>
            <person name="Kono N."/>
            <person name="Nakamura H."/>
            <person name="Mori M."/>
            <person name="Yoshida Y."/>
            <person name="Ohtoshi R."/>
            <person name="Malay A.D."/>
            <person name="Moran D.A.P."/>
            <person name="Tomita M."/>
            <person name="Numata K."/>
            <person name="Arakawa K."/>
        </authorList>
    </citation>
    <scope>NUCLEOTIDE SEQUENCE</scope>
</reference>
<evidence type="ECO:0000313" key="1">
    <source>
        <dbReference type="EMBL" id="GFS65189.1"/>
    </source>
</evidence>